<dbReference type="AlphaFoldDB" id="A0A9W6CYK6"/>
<dbReference type="RefSeq" id="WP_281884260.1">
    <property type="nucleotide sequence ID" value="NZ_BSDP01000001.1"/>
</dbReference>
<protein>
    <recommendedName>
        <fullName evidence="2">DUF4097 domain-containing protein</fullName>
    </recommendedName>
</protein>
<comment type="caution">
    <text evidence="3">The sequence shown here is derived from an EMBL/GenBank/DDBJ whole genome shotgun (WGS) entry which is preliminary data.</text>
</comment>
<reference evidence="3" key="1">
    <citation type="submission" date="2022-12" db="EMBL/GenBank/DDBJ databases">
        <title>Reference genome sequencing for broad-spectrum identification of bacterial and archaeal isolates by mass spectrometry.</title>
        <authorList>
            <person name="Sekiguchi Y."/>
            <person name="Tourlousse D.M."/>
        </authorList>
    </citation>
    <scope>NUCLEOTIDE SEQUENCE</scope>
    <source>
        <strain evidence="3">14</strain>
    </source>
</reference>
<accession>A0A9W6CYK6</accession>
<evidence type="ECO:0000259" key="2">
    <source>
        <dbReference type="Pfam" id="PF13349"/>
    </source>
</evidence>
<evidence type="ECO:0000313" key="3">
    <source>
        <dbReference type="EMBL" id="GLI27592.1"/>
    </source>
</evidence>
<keyword evidence="4" id="KW-1185">Reference proteome</keyword>
<name>A0A9W6CYK6_9MICO</name>
<proteinExistence type="predicted"/>
<feature type="region of interest" description="Disordered" evidence="1">
    <location>
        <begin position="267"/>
        <end position="286"/>
    </location>
</feature>
<dbReference type="Proteomes" id="UP001144396">
    <property type="component" value="Unassembled WGS sequence"/>
</dbReference>
<dbReference type="Pfam" id="PF13349">
    <property type="entry name" value="DUF4097"/>
    <property type="match status" value="1"/>
</dbReference>
<dbReference type="InterPro" id="IPR025164">
    <property type="entry name" value="Toastrack_DUF4097"/>
</dbReference>
<feature type="domain" description="DUF4097" evidence="2">
    <location>
        <begin position="26"/>
        <end position="230"/>
    </location>
</feature>
<evidence type="ECO:0000256" key="1">
    <source>
        <dbReference type="SAM" id="MobiDB-lite"/>
    </source>
</evidence>
<dbReference type="EMBL" id="BSDP01000001">
    <property type="protein sequence ID" value="GLI27592.1"/>
    <property type="molecule type" value="Genomic_DNA"/>
</dbReference>
<sequence length="286" mass="30365">MAMEKWIIEPGQSRVIDIELARSLKIGMVGGSVTVIAHDEPGLRIEVSDVRGRDLRVEIDGSKVEVDHPQLRWDNFLDVFKGFRGNMRAQVSILAPRDIALKLGVVSADALISGFVGDAKLSTVNGDLTIDRHTGDLDLNSVTGEISVGTHEGRIGAHSVSGDIAATGTVTRFFGDTVSGDMILDLDGVPSRIDSNTISGDLTVRLDADVSARYRVNTVSGTIFLDDATIRGTRGKGFERTVGELAGTWTDFGANSVSGNVSVMRRQPGEQADAPGETDAEATATA</sequence>
<organism evidence="3 4">
    <name type="scientific">Agromyces rhizosphaerae</name>
    <dbReference type="NCBI Taxonomy" id="88374"/>
    <lineage>
        <taxon>Bacteria</taxon>
        <taxon>Bacillati</taxon>
        <taxon>Actinomycetota</taxon>
        <taxon>Actinomycetes</taxon>
        <taxon>Micrococcales</taxon>
        <taxon>Microbacteriaceae</taxon>
        <taxon>Agromyces</taxon>
    </lineage>
</organism>
<evidence type="ECO:0000313" key="4">
    <source>
        <dbReference type="Proteomes" id="UP001144396"/>
    </source>
</evidence>
<gene>
    <name evidence="3" type="ORF">ARHIZOSPH14_18340</name>
</gene>